<feature type="domain" description="DNA helicase Pif1-like DEAD-box helicase" evidence="2">
    <location>
        <begin position="1"/>
        <end position="63"/>
    </location>
</feature>
<keyword evidence="1" id="KW-0233">DNA recombination</keyword>
<name>A0A9N9DI06_9GLOM</name>
<dbReference type="Proteomes" id="UP000789759">
    <property type="component" value="Unassembled WGS sequence"/>
</dbReference>
<dbReference type="EMBL" id="CAJVQA010006386">
    <property type="protein sequence ID" value="CAG8639562.1"/>
    <property type="molecule type" value="Genomic_DNA"/>
</dbReference>
<comment type="similarity">
    <text evidence="1">Belongs to the helicase family.</text>
</comment>
<dbReference type="GO" id="GO:0006281">
    <property type="term" value="P:DNA repair"/>
    <property type="evidence" value="ECO:0007669"/>
    <property type="project" value="UniProtKB-KW"/>
</dbReference>
<dbReference type="GO" id="GO:0016787">
    <property type="term" value="F:hydrolase activity"/>
    <property type="evidence" value="ECO:0007669"/>
    <property type="project" value="UniProtKB-KW"/>
</dbReference>
<dbReference type="EC" id="5.6.2.3" evidence="1"/>
<dbReference type="GO" id="GO:0006310">
    <property type="term" value="P:DNA recombination"/>
    <property type="evidence" value="ECO:0007669"/>
    <property type="project" value="UniProtKB-KW"/>
</dbReference>
<organism evidence="3 4">
    <name type="scientific">Cetraspora pellucida</name>
    <dbReference type="NCBI Taxonomy" id="1433469"/>
    <lineage>
        <taxon>Eukaryota</taxon>
        <taxon>Fungi</taxon>
        <taxon>Fungi incertae sedis</taxon>
        <taxon>Mucoromycota</taxon>
        <taxon>Glomeromycotina</taxon>
        <taxon>Glomeromycetes</taxon>
        <taxon>Diversisporales</taxon>
        <taxon>Gigasporaceae</taxon>
        <taxon>Cetraspora</taxon>
    </lineage>
</organism>
<keyword evidence="4" id="KW-1185">Reference proteome</keyword>
<dbReference type="GO" id="GO:0000723">
    <property type="term" value="P:telomere maintenance"/>
    <property type="evidence" value="ECO:0007669"/>
    <property type="project" value="InterPro"/>
</dbReference>
<comment type="catalytic activity">
    <reaction evidence="1">
        <text>ATP + H2O = ADP + phosphate + H(+)</text>
        <dbReference type="Rhea" id="RHEA:13065"/>
        <dbReference type="ChEBI" id="CHEBI:15377"/>
        <dbReference type="ChEBI" id="CHEBI:15378"/>
        <dbReference type="ChEBI" id="CHEBI:30616"/>
        <dbReference type="ChEBI" id="CHEBI:43474"/>
        <dbReference type="ChEBI" id="CHEBI:456216"/>
        <dbReference type="EC" id="5.6.2.3"/>
    </reaction>
</comment>
<feature type="non-terminal residue" evidence="3">
    <location>
        <position position="134"/>
    </location>
</feature>
<dbReference type="PANTHER" id="PTHR10492:SF57">
    <property type="entry name" value="ATP-DEPENDENT DNA HELICASE"/>
    <property type="match status" value="1"/>
</dbReference>
<keyword evidence="1" id="KW-0227">DNA damage</keyword>
<protein>
    <recommendedName>
        <fullName evidence="1">ATP-dependent DNA helicase</fullName>
        <ecNumber evidence="1">5.6.2.3</ecNumber>
    </recommendedName>
</protein>
<proteinExistence type="inferred from homology"/>
<keyword evidence="1" id="KW-0234">DNA repair</keyword>
<evidence type="ECO:0000259" key="2">
    <source>
        <dbReference type="Pfam" id="PF05970"/>
    </source>
</evidence>
<keyword evidence="1" id="KW-0547">Nucleotide-binding</keyword>
<evidence type="ECO:0000313" key="3">
    <source>
        <dbReference type="EMBL" id="CAG8639562.1"/>
    </source>
</evidence>
<dbReference type="InterPro" id="IPR010285">
    <property type="entry name" value="DNA_helicase_pif1-like_DEAD"/>
</dbReference>
<keyword evidence="1" id="KW-0378">Hydrolase</keyword>
<accession>A0A9N9DI06</accession>
<sequence length="134" mass="15095">MAHRYASEALNRLLKDLIKAINPVLEDHLFGDKVVIFESDFHQILSVILKGGYEEIVIDIINSTIINQFLGNPTEYLNADILEDHNKTPNLYPTEFLNSLSITDGLCNGTRLICYSILKHVIDAEIITEKHSGT</sequence>
<gene>
    <name evidence="3" type="ORF">CPELLU_LOCUS8788</name>
</gene>
<comment type="caution">
    <text evidence="3">The sequence shown here is derived from an EMBL/GenBank/DDBJ whole genome shotgun (WGS) entry which is preliminary data.</text>
</comment>
<evidence type="ECO:0000256" key="1">
    <source>
        <dbReference type="RuleBase" id="RU363044"/>
    </source>
</evidence>
<keyword evidence="1" id="KW-0067">ATP-binding</keyword>
<dbReference type="GO" id="GO:0005524">
    <property type="term" value="F:ATP binding"/>
    <property type="evidence" value="ECO:0007669"/>
    <property type="project" value="UniProtKB-KW"/>
</dbReference>
<dbReference type="OrthoDB" id="1731748at2759"/>
<dbReference type="Pfam" id="PF05970">
    <property type="entry name" value="PIF1"/>
    <property type="match status" value="1"/>
</dbReference>
<dbReference type="PANTHER" id="PTHR10492">
    <property type="match status" value="1"/>
</dbReference>
<keyword evidence="1" id="KW-0347">Helicase</keyword>
<comment type="cofactor">
    <cofactor evidence="1">
        <name>Mg(2+)</name>
        <dbReference type="ChEBI" id="CHEBI:18420"/>
    </cofactor>
</comment>
<dbReference type="AlphaFoldDB" id="A0A9N9DI06"/>
<reference evidence="3" key="1">
    <citation type="submission" date="2021-06" db="EMBL/GenBank/DDBJ databases">
        <authorList>
            <person name="Kallberg Y."/>
            <person name="Tangrot J."/>
            <person name="Rosling A."/>
        </authorList>
    </citation>
    <scope>NUCLEOTIDE SEQUENCE</scope>
    <source>
        <strain evidence="3">FL966</strain>
    </source>
</reference>
<evidence type="ECO:0000313" key="4">
    <source>
        <dbReference type="Proteomes" id="UP000789759"/>
    </source>
</evidence>
<dbReference type="GO" id="GO:0043139">
    <property type="term" value="F:5'-3' DNA helicase activity"/>
    <property type="evidence" value="ECO:0007669"/>
    <property type="project" value="UniProtKB-EC"/>
</dbReference>